<dbReference type="Proteomes" id="UP000186670">
    <property type="component" value="Unassembled WGS sequence"/>
</dbReference>
<protein>
    <submittedName>
        <fullName evidence="1">Uncharacterized protein</fullName>
    </submittedName>
</protein>
<organism evidence="1 2">
    <name type="scientific">Candidatus Campbellbacteria bacterium RIFCSPHIGHO2_01_FULL_34_10</name>
    <dbReference type="NCBI Taxonomy" id="1797577"/>
    <lineage>
        <taxon>Bacteria</taxon>
        <taxon>Candidatus Campbelliibacteriota</taxon>
    </lineage>
</organism>
<gene>
    <name evidence="1" type="ORF">A2811_01145</name>
</gene>
<reference evidence="1 2" key="1">
    <citation type="journal article" date="2016" name="Nat. Commun.">
        <title>Thousands of microbial genomes shed light on interconnected biogeochemical processes in an aquifer system.</title>
        <authorList>
            <person name="Anantharaman K."/>
            <person name="Brown C.T."/>
            <person name="Hug L.A."/>
            <person name="Sharon I."/>
            <person name="Castelle C.J."/>
            <person name="Probst A.J."/>
            <person name="Thomas B.C."/>
            <person name="Singh A."/>
            <person name="Wilkins M.J."/>
            <person name="Karaoz U."/>
            <person name="Brodie E.L."/>
            <person name="Williams K.H."/>
            <person name="Hubbard S.S."/>
            <person name="Banfield J.F."/>
        </authorList>
    </citation>
    <scope>NUCLEOTIDE SEQUENCE [LARGE SCALE GENOMIC DNA]</scope>
</reference>
<evidence type="ECO:0000313" key="1">
    <source>
        <dbReference type="EMBL" id="OGD68278.1"/>
    </source>
</evidence>
<dbReference type="EMBL" id="MEZZ01000036">
    <property type="protein sequence ID" value="OGD68278.1"/>
    <property type="molecule type" value="Genomic_DNA"/>
</dbReference>
<dbReference type="AlphaFoldDB" id="A0A1F5ELK0"/>
<name>A0A1F5ELK0_9BACT</name>
<accession>A0A1F5ELK0</accession>
<sequence length="70" mass="8274">MINMLVVVPNERICKFEDGEICPYHCEKNGKTFCLGWPWGVNLYSEIVNFEKTSDCFRVSKRENERLSRL</sequence>
<proteinExistence type="predicted"/>
<comment type="caution">
    <text evidence="1">The sequence shown here is derived from an EMBL/GenBank/DDBJ whole genome shotgun (WGS) entry which is preliminary data.</text>
</comment>
<evidence type="ECO:0000313" key="2">
    <source>
        <dbReference type="Proteomes" id="UP000186670"/>
    </source>
</evidence>